<evidence type="ECO:0000256" key="2">
    <source>
        <dbReference type="ARBA" id="ARBA00022771"/>
    </source>
</evidence>
<dbReference type="InterPro" id="IPR045174">
    <property type="entry name" value="Dof"/>
</dbReference>
<keyword evidence="6" id="KW-0804">Transcription</keyword>
<reference evidence="9 10" key="1">
    <citation type="submission" date="2021-03" db="EMBL/GenBank/DDBJ databases">
        <authorList>
            <person name="King G.J."/>
            <person name="Bancroft I."/>
            <person name="Baten A."/>
            <person name="Bloomfield J."/>
            <person name="Borpatragohain P."/>
            <person name="He Z."/>
            <person name="Irish N."/>
            <person name="Irwin J."/>
            <person name="Liu K."/>
            <person name="Mauleon R.P."/>
            <person name="Moore J."/>
            <person name="Morris R."/>
            <person name="Ostergaard L."/>
            <person name="Wang B."/>
            <person name="Wells R."/>
        </authorList>
    </citation>
    <scope>NUCLEOTIDE SEQUENCE [LARGE SCALE GENOMIC DNA]</scope>
    <source>
        <strain evidence="9">R-o-18</strain>
        <tissue evidence="9">Leaf</tissue>
    </source>
</reference>
<keyword evidence="10" id="KW-1185">Reference proteome</keyword>
<dbReference type="InterPro" id="IPR003851">
    <property type="entry name" value="Znf_Dof"/>
</dbReference>
<dbReference type="Proteomes" id="UP000823674">
    <property type="component" value="Chromosome A02"/>
</dbReference>
<dbReference type="PANTHER" id="PTHR31089:SF75">
    <property type="entry name" value="CYCLIC DOF FACTOR 2"/>
    <property type="match status" value="1"/>
</dbReference>
<protein>
    <recommendedName>
        <fullName evidence="8">Dof-type domain-containing protein</fullName>
    </recommendedName>
</protein>
<keyword evidence="3" id="KW-0862">Zinc</keyword>
<dbReference type="PANTHER" id="PTHR31089">
    <property type="entry name" value="CYCLIC DOF FACTOR 2"/>
    <property type="match status" value="1"/>
</dbReference>
<evidence type="ECO:0000256" key="3">
    <source>
        <dbReference type="ARBA" id="ARBA00022833"/>
    </source>
</evidence>
<keyword evidence="5" id="KW-0238">DNA-binding</keyword>
<organism evidence="9 10">
    <name type="scientific">Brassica rapa subsp. trilocularis</name>
    <dbReference type="NCBI Taxonomy" id="1813537"/>
    <lineage>
        <taxon>Eukaryota</taxon>
        <taxon>Viridiplantae</taxon>
        <taxon>Streptophyta</taxon>
        <taxon>Embryophyta</taxon>
        <taxon>Tracheophyta</taxon>
        <taxon>Spermatophyta</taxon>
        <taxon>Magnoliopsida</taxon>
        <taxon>eudicotyledons</taxon>
        <taxon>Gunneridae</taxon>
        <taxon>Pentapetalae</taxon>
        <taxon>rosids</taxon>
        <taxon>malvids</taxon>
        <taxon>Brassicales</taxon>
        <taxon>Brassicaceae</taxon>
        <taxon>Brassiceae</taxon>
        <taxon>Brassica</taxon>
    </lineage>
</organism>
<dbReference type="EMBL" id="JADBGQ010000002">
    <property type="protein sequence ID" value="KAG5410224.1"/>
    <property type="molecule type" value="Genomic_DNA"/>
</dbReference>
<evidence type="ECO:0000256" key="1">
    <source>
        <dbReference type="ARBA" id="ARBA00022723"/>
    </source>
</evidence>
<feature type="domain" description="Dof-type" evidence="8">
    <location>
        <begin position="88"/>
        <end position="117"/>
    </location>
</feature>
<dbReference type="Pfam" id="PF02701">
    <property type="entry name" value="Zn_ribbon_Dof"/>
    <property type="match status" value="1"/>
</dbReference>
<keyword evidence="2" id="KW-0863">Zinc-finger</keyword>
<evidence type="ECO:0000256" key="7">
    <source>
        <dbReference type="ARBA" id="ARBA00023242"/>
    </source>
</evidence>
<comment type="caution">
    <text evidence="9">The sequence shown here is derived from an EMBL/GenBank/DDBJ whole genome shotgun (WGS) entry which is preliminary data.</text>
</comment>
<evidence type="ECO:0000256" key="6">
    <source>
        <dbReference type="ARBA" id="ARBA00023163"/>
    </source>
</evidence>
<evidence type="ECO:0000259" key="8">
    <source>
        <dbReference type="Pfam" id="PF02701"/>
    </source>
</evidence>
<evidence type="ECO:0000313" key="10">
    <source>
        <dbReference type="Proteomes" id="UP000823674"/>
    </source>
</evidence>
<sequence>MKNIFFFVSTCVVWPSILLNRNRFRYRFSTIITFLTPYQREARSDIDCELSFCKTNGTCSQETKLKKPEKFCLACDATAWRPSSVLQLVCKKCQRYWTAGGMMRNILVSAGRRKNKNMTSHNNCNVSRISTKAMLCIRRLQKIKKSLIFNILMAPISTLWL</sequence>
<accession>A0ABQ7NH93</accession>
<keyword evidence="1" id="KW-0479">Metal-binding</keyword>
<evidence type="ECO:0000256" key="5">
    <source>
        <dbReference type="ARBA" id="ARBA00023125"/>
    </source>
</evidence>
<keyword evidence="7" id="KW-0539">Nucleus</keyword>
<evidence type="ECO:0000313" key="9">
    <source>
        <dbReference type="EMBL" id="KAG5410224.1"/>
    </source>
</evidence>
<evidence type="ECO:0000256" key="4">
    <source>
        <dbReference type="ARBA" id="ARBA00023015"/>
    </source>
</evidence>
<proteinExistence type="predicted"/>
<gene>
    <name evidence="9" type="primary">A02g504630.1_BraROA</name>
    <name evidence="9" type="ORF">IGI04_006543</name>
</gene>
<name>A0ABQ7NH93_BRACM</name>
<keyword evidence="4" id="KW-0805">Transcription regulation</keyword>